<dbReference type="Proteomes" id="UP000580568">
    <property type="component" value="Unassembled WGS sequence"/>
</dbReference>
<dbReference type="InterPro" id="IPR002640">
    <property type="entry name" value="Arylesterase"/>
</dbReference>
<dbReference type="Gene3D" id="2.130.10.10">
    <property type="entry name" value="YVTN repeat-like/Quinoprotein amine dehydrogenase"/>
    <property type="match status" value="1"/>
</dbReference>
<dbReference type="InterPro" id="IPR051200">
    <property type="entry name" value="Host-pathogen_enzymatic-act"/>
</dbReference>
<dbReference type="GO" id="GO:0004064">
    <property type="term" value="F:arylesterase activity"/>
    <property type="evidence" value="ECO:0007669"/>
    <property type="project" value="InterPro"/>
</dbReference>
<comment type="caution">
    <text evidence="1">The sequence shown here is derived from an EMBL/GenBank/DDBJ whole genome shotgun (WGS) entry which is preliminary data.</text>
</comment>
<dbReference type="InterPro" id="IPR011964">
    <property type="entry name" value="YVTN_b-propeller_repeat"/>
</dbReference>
<protein>
    <recommendedName>
        <fullName evidence="3">40-residue YVTN family beta-propeller repeat-containing protein</fullName>
    </recommendedName>
</protein>
<evidence type="ECO:0000313" key="1">
    <source>
        <dbReference type="EMBL" id="GFP75740.1"/>
    </source>
</evidence>
<dbReference type="PANTHER" id="PTHR47197">
    <property type="entry name" value="PROTEIN NIRF"/>
    <property type="match status" value="1"/>
</dbReference>
<evidence type="ECO:0008006" key="3">
    <source>
        <dbReference type="Google" id="ProtNLM"/>
    </source>
</evidence>
<dbReference type="AlphaFoldDB" id="A0A6V8SFB3"/>
<dbReference type="NCBIfam" id="TIGR02276">
    <property type="entry name" value="beta_rpt_yvtn"/>
    <property type="match status" value="1"/>
</dbReference>
<dbReference type="PANTHER" id="PTHR47197:SF3">
    <property type="entry name" value="DIHYDRO-HEME D1 DEHYDROGENASE"/>
    <property type="match status" value="1"/>
</dbReference>
<dbReference type="InterPro" id="IPR011045">
    <property type="entry name" value="N2O_reductase_N"/>
</dbReference>
<name>A0A6V8SFB3_9CLOT</name>
<keyword evidence="2" id="KW-1185">Reference proteome</keyword>
<proteinExistence type="predicted"/>
<sequence>MATKQVVATIETGKGAHGVVVSADNKYVYVTNMYDNSVSIIDNASNKVITNVSVDSEPNGITFKK</sequence>
<organism evidence="1 2">
    <name type="scientific">Clostridium fungisolvens</name>
    <dbReference type="NCBI Taxonomy" id="1604897"/>
    <lineage>
        <taxon>Bacteria</taxon>
        <taxon>Bacillati</taxon>
        <taxon>Bacillota</taxon>
        <taxon>Clostridia</taxon>
        <taxon>Eubacteriales</taxon>
        <taxon>Clostridiaceae</taxon>
        <taxon>Clostridium</taxon>
    </lineage>
</organism>
<dbReference type="Pfam" id="PF01731">
    <property type="entry name" value="Arylesterase"/>
    <property type="match status" value="1"/>
</dbReference>
<gene>
    <name evidence="1" type="ORF">bsdtw1_01832</name>
</gene>
<evidence type="ECO:0000313" key="2">
    <source>
        <dbReference type="Proteomes" id="UP000580568"/>
    </source>
</evidence>
<dbReference type="SUPFAM" id="SSF50974">
    <property type="entry name" value="Nitrous oxide reductase, N-terminal domain"/>
    <property type="match status" value="1"/>
</dbReference>
<accession>A0A6V8SFB3</accession>
<dbReference type="InterPro" id="IPR015943">
    <property type="entry name" value="WD40/YVTN_repeat-like_dom_sf"/>
</dbReference>
<dbReference type="EMBL" id="BLZR01000001">
    <property type="protein sequence ID" value="GFP75740.1"/>
    <property type="molecule type" value="Genomic_DNA"/>
</dbReference>
<reference evidence="1 2" key="1">
    <citation type="submission" date="2020-07" db="EMBL/GenBank/DDBJ databases">
        <title>A new beta-1,3-glucan-decomposing anaerobic bacterium isolated from anoxic soil subjected to biological soil disinfestation.</title>
        <authorList>
            <person name="Ueki A."/>
            <person name="Tonouchi A."/>
        </authorList>
    </citation>
    <scope>NUCLEOTIDE SEQUENCE [LARGE SCALE GENOMIC DNA]</scope>
    <source>
        <strain evidence="1 2">TW1</strain>
    </source>
</reference>